<reference evidence="1" key="1">
    <citation type="submission" date="2021-06" db="EMBL/GenBank/DDBJ databases">
        <authorList>
            <person name="Kallberg Y."/>
            <person name="Tangrot J."/>
            <person name="Rosling A."/>
        </authorList>
    </citation>
    <scope>NUCLEOTIDE SEQUENCE</scope>
    <source>
        <strain evidence="1">CL356</strain>
    </source>
</reference>
<sequence length="258" mass="28442">PRLTVAIEQRTPVRHSTPNNASGQTPRIAKDLSDLFLSPHKTGAGNTNIGSPQKGGHLKRMLSKSKTESALEGTSTPSRELFPNKSVSTPFTSPQKNSGSLDFSNNAGISPFILDLPQKDRTPSPPPNQSRSPQRPGKTYSKSRSFLIEIPRDKNEMDLDKHKAEINGEESPDLDDLDVHRESYSELRSRWGVDDSENDPLLNVPINELNSIGEMRSKGETRRFLDEVSYLLDGLKPNAPNGSKGARRASAMEIISKM</sequence>
<name>A0ACA9QWZ9_9GLOM</name>
<evidence type="ECO:0000313" key="2">
    <source>
        <dbReference type="Proteomes" id="UP000789525"/>
    </source>
</evidence>
<proteinExistence type="predicted"/>
<feature type="non-terminal residue" evidence="1">
    <location>
        <position position="258"/>
    </location>
</feature>
<keyword evidence="2" id="KW-1185">Reference proteome</keyword>
<feature type="non-terminal residue" evidence="1">
    <location>
        <position position="1"/>
    </location>
</feature>
<gene>
    <name evidence="1" type="ORF">ACOLOM_LOCUS13566</name>
</gene>
<dbReference type="EMBL" id="CAJVPT010062951">
    <property type="protein sequence ID" value="CAG8767808.1"/>
    <property type="molecule type" value="Genomic_DNA"/>
</dbReference>
<accession>A0ACA9QWZ9</accession>
<organism evidence="1 2">
    <name type="scientific">Acaulospora colombiana</name>
    <dbReference type="NCBI Taxonomy" id="27376"/>
    <lineage>
        <taxon>Eukaryota</taxon>
        <taxon>Fungi</taxon>
        <taxon>Fungi incertae sedis</taxon>
        <taxon>Mucoromycota</taxon>
        <taxon>Glomeromycotina</taxon>
        <taxon>Glomeromycetes</taxon>
        <taxon>Diversisporales</taxon>
        <taxon>Acaulosporaceae</taxon>
        <taxon>Acaulospora</taxon>
    </lineage>
</organism>
<evidence type="ECO:0000313" key="1">
    <source>
        <dbReference type="EMBL" id="CAG8767808.1"/>
    </source>
</evidence>
<comment type="caution">
    <text evidence="1">The sequence shown here is derived from an EMBL/GenBank/DDBJ whole genome shotgun (WGS) entry which is preliminary data.</text>
</comment>
<protein>
    <submittedName>
        <fullName evidence="1">3178_t:CDS:1</fullName>
    </submittedName>
</protein>
<dbReference type="Proteomes" id="UP000789525">
    <property type="component" value="Unassembled WGS sequence"/>
</dbReference>